<evidence type="ECO:0000256" key="3">
    <source>
        <dbReference type="ARBA" id="ARBA00022475"/>
    </source>
</evidence>
<keyword evidence="2" id="KW-0813">Transport</keyword>
<feature type="transmembrane region" description="Helical" evidence="15">
    <location>
        <begin position="303"/>
        <end position="324"/>
    </location>
</feature>
<evidence type="ECO:0000256" key="7">
    <source>
        <dbReference type="ARBA" id="ARBA00022801"/>
    </source>
</evidence>
<evidence type="ECO:0000259" key="16">
    <source>
        <dbReference type="PROSITE" id="PS50893"/>
    </source>
</evidence>
<feature type="transmembrane region" description="Helical" evidence="15">
    <location>
        <begin position="232"/>
        <end position="252"/>
    </location>
</feature>
<dbReference type="InterPro" id="IPR036640">
    <property type="entry name" value="ABC1_TM_sf"/>
</dbReference>
<evidence type="ECO:0000256" key="5">
    <source>
        <dbReference type="ARBA" id="ARBA00022692"/>
    </source>
</evidence>
<reference evidence="20 22" key="2">
    <citation type="submission" date="2023-06" db="EMBL/GenBank/DDBJ databases">
        <title>Acute promotion of culturable opportunistic pathogens and persistent increase of antibiotic resistance following antibiotic exposure in mouse gut microbiota.</title>
        <authorList>
            <person name="Li L."/>
            <person name="Wang B."/>
            <person name="Sun Y."/>
            <person name="Wang M."/>
            <person name="Xu H."/>
        </authorList>
    </citation>
    <scope>NUCLEOTIDE SEQUENCE [LARGE SCALE GENOMIC DNA]</scope>
    <source>
        <strain evidence="20 22">CRI2_2</strain>
    </source>
</reference>
<dbReference type="Gene3D" id="3.40.50.300">
    <property type="entry name" value="P-loop containing nucleotide triphosphate hydrolases"/>
    <property type="match status" value="1"/>
</dbReference>
<keyword evidence="4" id="KW-0645">Protease</keyword>
<keyword evidence="6" id="KW-0547">Nucleotide-binding</keyword>
<gene>
    <name evidence="19" type="ORF">HWH42_05920</name>
    <name evidence="20" type="ORF">QRX88_06135</name>
</gene>
<evidence type="ECO:0000256" key="14">
    <source>
        <dbReference type="ARBA" id="ARBA00043264"/>
    </source>
</evidence>
<feature type="transmembrane region" description="Helical" evidence="15">
    <location>
        <begin position="196"/>
        <end position="220"/>
    </location>
</feature>
<protein>
    <submittedName>
        <fullName evidence="20">Peptide cleavage/export ABC transporter</fullName>
    </submittedName>
</protein>
<keyword evidence="14" id="KW-0080">Bacteriocin transport</keyword>
<dbReference type="GO" id="GO:0008234">
    <property type="term" value="F:cysteine-type peptidase activity"/>
    <property type="evidence" value="ECO:0007669"/>
    <property type="project" value="UniProtKB-KW"/>
</dbReference>
<feature type="domain" description="ABC transporter" evidence="16">
    <location>
        <begin position="481"/>
        <end position="715"/>
    </location>
</feature>
<keyword evidence="3" id="KW-1003">Cell membrane</keyword>
<dbReference type="InterPro" id="IPR003593">
    <property type="entry name" value="AAA+_ATPase"/>
</dbReference>
<dbReference type="Proteomes" id="UP000571857">
    <property type="component" value="Unassembled WGS sequence"/>
</dbReference>
<dbReference type="SUPFAM" id="SSF52540">
    <property type="entry name" value="P-loop containing nucleoside triphosphate hydrolases"/>
    <property type="match status" value="1"/>
</dbReference>
<evidence type="ECO:0000256" key="2">
    <source>
        <dbReference type="ARBA" id="ARBA00022448"/>
    </source>
</evidence>
<keyword evidence="7" id="KW-0378">Hydrolase</keyword>
<keyword evidence="5 15" id="KW-0812">Transmembrane</keyword>
<dbReference type="InterPro" id="IPR039421">
    <property type="entry name" value="Type_1_exporter"/>
</dbReference>
<dbReference type="InterPro" id="IPR017871">
    <property type="entry name" value="ABC_transporter-like_CS"/>
</dbReference>
<evidence type="ECO:0000259" key="17">
    <source>
        <dbReference type="PROSITE" id="PS50929"/>
    </source>
</evidence>
<keyword evidence="13 15" id="KW-0472">Membrane</keyword>
<feature type="domain" description="ABC transmembrane type-1" evidence="17">
    <location>
        <begin position="166"/>
        <end position="445"/>
    </location>
</feature>
<evidence type="ECO:0000256" key="1">
    <source>
        <dbReference type="ARBA" id="ARBA00004651"/>
    </source>
</evidence>
<dbReference type="GO" id="GO:0006508">
    <property type="term" value="P:proteolysis"/>
    <property type="evidence" value="ECO:0007669"/>
    <property type="project" value="UniProtKB-KW"/>
</dbReference>
<dbReference type="AlphaFoldDB" id="A0ABD4ZRD4"/>
<dbReference type="SUPFAM" id="SSF90123">
    <property type="entry name" value="ABC transporter transmembrane region"/>
    <property type="match status" value="1"/>
</dbReference>
<evidence type="ECO:0000256" key="8">
    <source>
        <dbReference type="ARBA" id="ARBA00022807"/>
    </source>
</evidence>
<comment type="caution">
    <text evidence="20">The sequence shown here is derived from an EMBL/GenBank/DDBJ whole genome shotgun (WGS) entry which is preliminary data.</text>
</comment>
<dbReference type="NCBIfam" id="TIGR01193">
    <property type="entry name" value="bacteriocin_ABC"/>
    <property type="match status" value="1"/>
</dbReference>
<evidence type="ECO:0000313" key="19">
    <source>
        <dbReference type="EMBL" id="MBA0972122.1"/>
    </source>
</evidence>
<dbReference type="PROSITE" id="PS50990">
    <property type="entry name" value="PEPTIDASE_C39"/>
    <property type="match status" value="1"/>
</dbReference>
<dbReference type="PROSITE" id="PS00211">
    <property type="entry name" value="ABC_TRANSPORTER_1"/>
    <property type="match status" value="1"/>
</dbReference>
<dbReference type="GO" id="GO:0005524">
    <property type="term" value="F:ATP binding"/>
    <property type="evidence" value="ECO:0007669"/>
    <property type="project" value="UniProtKB-KW"/>
</dbReference>
<keyword evidence="11" id="KW-1278">Translocase</keyword>
<feature type="transmembrane region" description="Helical" evidence="15">
    <location>
        <begin position="392"/>
        <end position="410"/>
    </location>
</feature>
<dbReference type="GO" id="GO:0043213">
    <property type="term" value="P:bacteriocin transport"/>
    <property type="evidence" value="ECO:0007669"/>
    <property type="project" value="UniProtKB-KW"/>
</dbReference>
<evidence type="ECO:0000259" key="18">
    <source>
        <dbReference type="PROSITE" id="PS50990"/>
    </source>
</evidence>
<dbReference type="PANTHER" id="PTHR24221">
    <property type="entry name" value="ATP-BINDING CASSETTE SUB-FAMILY B"/>
    <property type="match status" value="1"/>
</dbReference>
<keyword evidence="9" id="KW-0067">ATP-binding</keyword>
<dbReference type="Proteomes" id="UP001241571">
    <property type="component" value="Unassembled WGS sequence"/>
</dbReference>
<dbReference type="PANTHER" id="PTHR24221:SF654">
    <property type="entry name" value="ATP-BINDING CASSETTE SUB-FAMILY B MEMBER 6"/>
    <property type="match status" value="1"/>
</dbReference>
<proteinExistence type="predicted"/>
<dbReference type="PROSITE" id="PS50893">
    <property type="entry name" value="ABC_TRANSPORTER_2"/>
    <property type="match status" value="1"/>
</dbReference>
<sequence>MKFKLIKQQDEKDCGVACISMVLNYYKTEVPTDVLRTFSGTDNEGTSVYGLKKCIEKFNFDCQAIRTNSIVWDEKELVLPLIAHVLINNEYFHYVVVYKVQGEILYIADPDKGMVKKTVEEFGEQWTGALLLMAPNKKYRPSVEKVNGISTYLPILLNEKGLIFNIVIASFFITLFGLFSSYYFQGIIDYFIPNNIASTFNIISLGLIFIYVFQVILEYIRGYLLTILGQRMSISIMLSYFKHVLNLPLSFFSTRKSGEIISRFLDANKIIDALASATLSIFLDVGIVITIGITLFIQNNGLFFIALGSIPFYGVAILSFVKIFDQLNEDEMSAGATVNASIIESLKGIETIKAYNGEQKVYDKVDQQFTKWMKTSFKFTNLDNLQESFKHLIQLISTILVLWLGSYYVMNGSITLGQLITFNSLLLFFTEPLQSIINLQTKMQAAQVANRRINDIFAIKTEKQENSDNKNIDSSIFKSGITLKNVSFSYGLKEPVLKNISAVINAGEKVAIVGVSGSGKSTLAKLMVNFYTPMDGELLYKKINVLDIGHEILRNHVTYVPQESFFFHGTILENLLFSSNKEVTFERIVEVCEDVQILDFVNQQDLRFDMIVEEGATNLSGGQKQRLAIARALLKDADVLILDEATSSLDPISEYNVLRNLMQLSNKTILFIAHHLSIAKASDKVLVLDQGELVEQGSHAELLEQNGLYRKLWEIDN</sequence>
<evidence type="ECO:0000313" key="20">
    <source>
        <dbReference type="EMBL" id="MDL4935298.1"/>
    </source>
</evidence>
<dbReference type="PROSITE" id="PS50929">
    <property type="entry name" value="ABC_TM1F"/>
    <property type="match status" value="1"/>
</dbReference>
<evidence type="ECO:0000256" key="15">
    <source>
        <dbReference type="SAM" id="Phobius"/>
    </source>
</evidence>
<organism evidence="20 22">
    <name type="scientific">Enterococcus gallinarum</name>
    <dbReference type="NCBI Taxonomy" id="1353"/>
    <lineage>
        <taxon>Bacteria</taxon>
        <taxon>Bacillati</taxon>
        <taxon>Bacillota</taxon>
        <taxon>Bacilli</taxon>
        <taxon>Lactobacillales</taxon>
        <taxon>Enterococcaceae</taxon>
        <taxon>Enterococcus</taxon>
    </lineage>
</organism>
<dbReference type="CDD" id="cd02418">
    <property type="entry name" value="Peptidase_C39B"/>
    <property type="match status" value="1"/>
</dbReference>
<keyword evidence="12 15" id="KW-1133">Transmembrane helix</keyword>
<dbReference type="InterPro" id="IPR003439">
    <property type="entry name" value="ABC_transporter-like_ATP-bd"/>
</dbReference>
<dbReference type="Gene3D" id="1.20.1560.10">
    <property type="entry name" value="ABC transporter type 1, transmembrane domain"/>
    <property type="match status" value="1"/>
</dbReference>
<name>A0ABD4ZRD4_ENTGA</name>
<evidence type="ECO:0000256" key="6">
    <source>
        <dbReference type="ARBA" id="ARBA00022741"/>
    </source>
</evidence>
<dbReference type="CDD" id="cd18570">
    <property type="entry name" value="ABC_6TM_PCAT1_LagD_like"/>
    <property type="match status" value="1"/>
</dbReference>
<dbReference type="InterPro" id="IPR005074">
    <property type="entry name" value="Peptidase_C39"/>
</dbReference>
<dbReference type="InterPro" id="IPR011527">
    <property type="entry name" value="ABC1_TM_dom"/>
</dbReference>
<evidence type="ECO:0000313" key="21">
    <source>
        <dbReference type="Proteomes" id="UP000571857"/>
    </source>
</evidence>
<comment type="subcellular location">
    <subcellularLocation>
        <location evidence="1">Cell membrane</location>
        <topology evidence="1">Multi-pass membrane protein</topology>
    </subcellularLocation>
</comment>
<dbReference type="Pfam" id="PF03412">
    <property type="entry name" value="Peptidase_C39"/>
    <property type="match status" value="1"/>
</dbReference>
<evidence type="ECO:0000256" key="9">
    <source>
        <dbReference type="ARBA" id="ARBA00022840"/>
    </source>
</evidence>
<dbReference type="RefSeq" id="WP_103300467.1">
    <property type="nucleotide sequence ID" value="NZ_CAKOCH010000007.1"/>
</dbReference>
<dbReference type="GO" id="GO:0015031">
    <property type="term" value="P:protein transport"/>
    <property type="evidence" value="ECO:0007669"/>
    <property type="project" value="UniProtKB-KW"/>
</dbReference>
<dbReference type="Pfam" id="PF00005">
    <property type="entry name" value="ABC_tran"/>
    <property type="match status" value="1"/>
</dbReference>
<dbReference type="SMART" id="SM00382">
    <property type="entry name" value="AAA"/>
    <property type="match status" value="1"/>
</dbReference>
<dbReference type="Gene3D" id="3.90.70.10">
    <property type="entry name" value="Cysteine proteinases"/>
    <property type="match status" value="1"/>
</dbReference>
<dbReference type="EMBL" id="JABXJK010000029">
    <property type="protein sequence ID" value="MBA0972122.1"/>
    <property type="molecule type" value="Genomic_DNA"/>
</dbReference>
<dbReference type="GO" id="GO:0005886">
    <property type="term" value="C:plasma membrane"/>
    <property type="evidence" value="ECO:0007669"/>
    <property type="project" value="UniProtKB-SubCell"/>
</dbReference>
<dbReference type="InterPro" id="IPR027417">
    <property type="entry name" value="P-loop_NTPase"/>
</dbReference>
<evidence type="ECO:0000256" key="12">
    <source>
        <dbReference type="ARBA" id="ARBA00022989"/>
    </source>
</evidence>
<evidence type="ECO:0000256" key="11">
    <source>
        <dbReference type="ARBA" id="ARBA00022967"/>
    </source>
</evidence>
<keyword evidence="10" id="KW-0653">Protein transport</keyword>
<evidence type="ECO:0000256" key="13">
    <source>
        <dbReference type="ARBA" id="ARBA00023136"/>
    </source>
</evidence>
<feature type="transmembrane region" description="Helical" evidence="15">
    <location>
        <begin position="162"/>
        <end position="184"/>
    </location>
</feature>
<dbReference type="InterPro" id="IPR005897">
    <property type="entry name" value="Pept_C39_ABC_bacteriocin"/>
</dbReference>
<reference evidence="19 21" key="1">
    <citation type="submission" date="2020-06" db="EMBL/GenBank/DDBJ databases">
        <title>Crossreactivity between MHC class I-restricted antigens from cancer cells and an enterococcal bacteriophage.</title>
        <authorList>
            <person name="Fluckiger A."/>
            <person name="Daillere R."/>
            <person name="Sassi M."/>
            <person name="Cattoir V."/>
            <person name="Kroemer G."/>
            <person name="Zitvogel L."/>
        </authorList>
    </citation>
    <scope>NUCLEOTIDE SEQUENCE [LARGE SCALE GENOMIC DNA]</scope>
    <source>
        <strain evidence="19 21">EG4</strain>
    </source>
</reference>
<dbReference type="Pfam" id="PF00664">
    <property type="entry name" value="ABC_membrane"/>
    <property type="match status" value="1"/>
</dbReference>
<keyword evidence="8" id="KW-0788">Thiol protease</keyword>
<feature type="transmembrane region" description="Helical" evidence="15">
    <location>
        <begin position="273"/>
        <end position="297"/>
    </location>
</feature>
<evidence type="ECO:0000256" key="10">
    <source>
        <dbReference type="ARBA" id="ARBA00022927"/>
    </source>
</evidence>
<dbReference type="EMBL" id="JASUBT010000003">
    <property type="protein sequence ID" value="MDL4935298.1"/>
    <property type="molecule type" value="Genomic_DNA"/>
</dbReference>
<evidence type="ECO:0000256" key="4">
    <source>
        <dbReference type="ARBA" id="ARBA00022670"/>
    </source>
</evidence>
<evidence type="ECO:0000313" key="22">
    <source>
        <dbReference type="Proteomes" id="UP001241571"/>
    </source>
</evidence>
<dbReference type="FunFam" id="3.40.50.300:FF:000299">
    <property type="entry name" value="ABC transporter ATP-binding protein/permease"/>
    <property type="match status" value="1"/>
</dbReference>
<feature type="domain" description="Peptidase C39" evidence="18">
    <location>
        <begin position="8"/>
        <end position="133"/>
    </location>
</feature>
<accession>A0ABD4ZRD4</accession>